<dbReference type="EMBL" id="SSTD01000141">
    <property type="protein sequence ID" value="TYK31299.1"/>
    <property type="molecule type" value="Genomic_DNA"/>
</dbReference>
<dbReference type="Pfam" id="PF13966">
    <property type="entry name" value="zf-RVT"/>
    <property type="match status" value="1"/>
</dbReference>
<protein>
    <submittedName>
        <fullName evidence="3">Protein FAM91A1</fullName>
    </submittedName>
</protein>
<dbReference type="InterPro" id="IPR026960">
    <property type="entry name" value="RVT-Znf"/>
</dbReference>
<comment type="caution">
    <text evidence="3">The sequence shown here is derived from an EMBL/GenBank/DDBJ whole genome shotgun (WGS) entry which is preliminary data.</text>
</comment>
<evidence type="ECO:0000313" key="3">
    <source>
        <dbReference type="EMBL" id="TYK31299.1"/>
    </source>
</evidence>
<dbReference type="PANTHER" id="PTHR28441:SF2">
    <property type="entry name" value="PROTEIN FAM91A1"/>
    <property type="match status" value="1"/>
</dbReference>
<feature type="domain" description="FAM91 N-terminal" evidence="2">
    <location>
        <begin position="17"/>
        <end position="170"/>
    </location>
</feature>
<dbReference type="InterPro" id="IPR039199">
    <property type="entry name" value="FAM91"/>
</dbReference>
<feature type="domain" description="Reverse transcriptase zinc-binding" evidence="1">
    <location>
        <begin position="207"/>
        <end position="296"/>
    </location>
</feature>
<evidence type="ECO:0000259" key="2">
    <source>
        <dbReference type="Pfam" id="PF14647"/>
    </source>
</evidence>
<evidence type="ECO:0000259" key="1">
    <source>
        <dbReference type="Pfam" id="PF13966"/>
    </source>
</evidence>
<dbReference type="PANTHER" id="PTHR28441">
    <property type="entry name" value="PROTEIN FAM91A1"/>
    <property type="match status" value="1"/>
</dbReference>
<proteinExistence type="predicted"/>
<gene>
    <name evidence="3" type="ORF">E5676_scaffold455G005970</name>
</gene>
<dbReference type="Proteomes" id="UP000321947">
    <property type="component" value="Unassembled WGS sequence"/>
</dbReference>
<organism evidence="3 4">
    <name type="scientific">Cucumis melo var. makuwa</name>
    <name type="common">Oriental melon</name>
    <dbReference type="NCBI Taxonomy" id="1194695"/>
    <lineage>
        <taxon>Eukaryota</taxon>
        <taxon>Viridiplantae</taxon>
        <taxon>Streptophyta</taxon>
        <taxon>Embryophyta</taxon>
        <taxon>Tracheophyta</taxon>
        <taxon>Spermatophyta</taxon>
        <taxon>Magnoliopsida</taxon>
        <taxon>eudicotyledons</taxon>
        <taxon>Gunneridae</taxon>
        <taxon>Pentapetalae</taxon>
        <taxon>rosids</taxon>
        <taxon>fabids</taxon>
        <taxon>Cucurbitales</taxon>
        <taxon>Cucurbitaceae</taxon>
        <taxon>Benincaseae</taxon>
        <taxon>Cucumis</taxon>
    </lineage>
</organism>
<reference evidence="3 4" key="1">
    <citation type="submission" date="2019-08" db="EMBL/GenBank/DDBJ databases">
        <title>Draft genome sequences of two oriental melons (Cucumis melo L. var makuwa).</title>
        <authorList>
            <person name="Kwon S.-Y."/>
        </authorList>
    </citation>
    <scope>NUCLEOTIDE SEQUENCE [LARGE SCALE GENOMIC DNA]</scope>
    <source>
        <strain evidence="4">cv. Chang Bougi</strain>
        <tissue evidence="3">Leaf</tissue>
    </source>
</reference>
<evidence type="ECO:0000313" key="4">
    <source>
        <dbReference type="Proteomes" id="UP000321947"/>
    </source>
</evidence>
<dbReference type="AlphaFoldDB" id="A0A5D3E632"/>
<dbReference type="Pfam" id="PF14647">
    <property type="entry name" value="FAM91_N"/>
    <property type="match status" value="1"/>
</dbReference>
<dbReference type="InterPro" id="IPR028091">
    <property type="entry name" value="FAM91_N_dom"/>
</dbReference>
<accession>A0A5D3E632</accession>
<sequence>MQHIPATMEEQLLLKAIKEECAWESLPKRLQATLSSKEEWHRRIIDHCIKKRLQWNTSFARKVCKESEYYEDMMRYLRRNLALFPYHLAEYVCRVMRISPFRYYCDMIFEVMKNENPYDSIPNFSAADALRLTGIGRNEFIDIMNKCRSKVHVLTNFCVRKYLPSIYAEKALYILQSILKLCYQFLAYRWACSKDGLRWKLEASGFFSTKFIFSKMTMGAAKANFSTVNLIWKLKISKKVKFFLWSLAYRSLNIQNKLQRKFPNGSLSPSICYLCLKEAEAFDHLFLHCDFAFKGWNRIFDLFALDDCLPKKIDDGMKDGLTGGSFGGKA</sequence>
<name>A0A5D3E632_CUCMM</name>